<dbReference type="Pfam" id="PF00072">
    <property type="entry name" value="Response_reg"/>
    <property type="match status" value="1"/>
</dbReference>
<evidence type="ECO:0000256" key="1">
    <source>
        <dbReference type="ARBA" id="ARBA00000085"/>
    </source>
</evidence>
<feature type="domain" description="Response regulatory" evidence="8">
    <location>
        <begin position="673"/>
        <end position="789"/>
    </location>
</feature>
<dbReference type="SUPFAM" id="SSF55781">
    <property type="entry name" value="GAF domain-like"/>
    <property type="match status" value="1"/>
</dbReference>
<dbReference type="Gene3D" id="3.40.50.2300">
    <property type="match status" value="1"/>
</dbReference>
<dbReference type="InterPro" id="IPR011006">
    <property type="entry name" value="CheY-like_superfamily"/>
</dbReference>
<dbReference type="SMART" id="SM00448">
    <property type="entry name" value="REC"/>
    <property type="match status" value="1"/>
</dbReference>
<dbReference type="Proteomes" id="UP000266673">
    <property type="component" value="Unassembled WGS sequence"/>
</dbReference>
<evidence type="ECO:0000256" key="4">
    <source>
        <dbReference type="ARBA" id="ARBA00022679"/>
    </source>
</evidence>
<gene>
    <name evidence="9" type="ORF">C2G38_2178990</name>
</gene>
<feature type="domain" description="Histidine kinase" evidence="7">
    <location>
        <begin position="993"/>
        <end position="1217"/>
    </location>
</feature>
<keyword evidence="10" id="KW-1185">Reference proteome</keyword>
<dbReference type="PROSITE" id="PS50109">
    <property type="entry name" value="HIS_KIN"/>
    <property type="match status" value="2"/>
</dbReference>
<dbReference type="PRINTS" id="PR00344">
    <property type="entry name" value="BCTRLSENSOR"/>
</dbReference>
<dbReference type="InterPro" id="IPR004358">
    <property type="entry name" value="Sig_transdc_His_kin-like_C"/>
</dbReference>
<evidence type="ECO:0000259" key="8">
    <source>
        <dbReference type="PROSITE" id="PS50110"/>
    </source>
</evidence>
<dbReference type="SUPFAM" id="SSF47384">
    <property type="entry name" value="Homodimeric domain of signal transducing histidine kinase"/>
    <property type="match status" value="2"/>
</dbReference>
<proteinExistence type="predicted"/>
<dbReference type="SMART" id="SM00387">
    <property type="entry name" value="HATPase_c"/>
    <property type="match status" value="2"/>
</dbReference>
<dbReference type="Gene3D" id="3.30.450.40">
    <property type="match status" value="1"/>
</dbReference>
<dbReference type="FunFam" id="3.30.565.10:FF:000006">
    <property type="entry name" value="Sensor histidine kinase WalK"/>
    <property type="match status" value="1"/>
</dbReference>
<dbReference type="SUPFAM" id="SSF52172">
    <property type="entry name" value="CheY-like"/>
    <property type="match status" value="1"/>
</dbReference>
<dbReference type="Gene3D" id="1.10.287.130">
    <property type="match status" value="2"/>
</dbReference>
<dbReference type="InterPro" id="IPR029016">
    <property type="entry name" value="GAF-like_dom_sf"/>
</dbReference>
<name>A0A397VN31_9GLOM</name>
<dbReference type="EMBL" id="QKWP01000410">
    <property type="protein sequence ID" value="RIB20586.1"/>
    <property type="molecule type" value="Genomic_DNA"/>
</dbReference>
<keyword evidence="5" id="KW-0418">Kinase</keyword>
<dbReference type="PROSITE" id="PS50110">
    <property type="entry name" value="RESPONSE_REGULATORY"/>
    <property type="match status" value="1"/>
</dbReference>
<dbReference type="CDD" id="cd00082">
    <property type="entry name" value="HisKA"/>
    <property type="match status" value="2"/>
</dbReference>
<dbReference type="InterPro" id="IPR036890">
    <property type="entry name" value="HATPase_C_sf"/>
</dbReference>
<feature type="domain" description="Histidine kinase" evidence="7">
    <location>
        <begin position="376"/>
        <end position="603"/>
    </location>
</feature>
<dbReference type="SMART" id="SM00388">
    <property type="entry name" value="HisKA"/>
    <property type="match status" value="2"/>
</dbReference>
<comment type="catalytic activity">
    <reaction evidence="1">
        <text>ATP + protein L-histidine = ADP + protein N-phospho-L-histidine.</text>
        <dbReference type="EC" id="2.7.13.3"/>
    </reaction>
</comment>
<protein>
    <recommendedName>
        <fullName evidence="2">histidine kinase</fullName>
        <ecNumber evidence="2">2.7.13.3</ecNumber>
    </recommendedName>
</protein>
<keyword evidence="4" id="KW-0808">Transferase</keyword>
<dbReference type="Gene3D" id="3.30.565.10">
    <property type="entry name" value="Histidine kinase-like ATPase, C-terminal domain"/>
    <property type="match status" value="2"/>
</dbReference>
<dbReference type="PANTHER" id="PTHR43547">
    <property type="entry name" value="TWO-COMPONENT HISTIDINE KINASE"/>
    <property type="match status" value="1"/>
</dbReference>
<reference evidence="9 10" key="1">
    <citation type="submission" date="2018-06" db="EMBL/GenBank/DDBJ databases">
        <title>Comparative genomics reveals the genomic features of Rhizophagus irregularis, R. cerebriforme, R. diaphanum and Gigaspora rosea, and their symbiotic lifestyle signature.</title>
        <authorList>
            <person name="Morin E."/>
            <person name="San Clemente H."/>
            <person name="Chen E.C.H."/>
            <person name="De La Providencia I."/>
            <person name="Hainaut M."/>
            <person name="Kuo A."/>
            <person name="Kohler A."/>
            <person name="Murat C."/>
            <person name="Tang N."/>
            <person name="Roy S."/>
            <person name="Loubradou J."/>
            <person name="Henrissat B."/>
            <person name="Grigoriev I.V."/>
            <person name="Corradi N."/>
            <person name="Roux C."/>
            <person name="Martin F.M."/>
        </authorList>
    </citation>
    <scope>NUCLEOTIDE SEQUENCE [LARGE SCALE GENOMIC DNA]</scope>
    <source>
        <strain evidence="9 10">DAOM 194757</strain>
    </source>
</reference>
<sequence length="1390" mass="158949">MSTYSSSNIANGESDFASTVFNHDWSSTSLGPMELWDTSLKNAVNFCLQSLFPTCLSIAPDWISLYNKAWQPLLKTRHPYALGKTAKENWPEIYEIVVSQLESVRTTGKGIFKNDAFFELQRDGYTEEAYFNYTFSPIFKSDGSVCAVLIMSQETTHKVLNTRRLKTLGELSRRISEAESLENACHTITKVLSDNNADISYALIYFVDHKSNTESSFARLIATTFDHDDEKGWLFPDYLPETSEIIDLTKDVNKSYNTYSELNREAATYLFLECSSWPIHLLVKQDNHIKVLLKDKSQAVLLLTKISLGEGHVLSAILICGVNRRRKLDEKYMEFLKLIVNYMNSCLLHARSIGEERMRSKILADLNYQKVAFLQGISHELKTPLTLMLSPLEDIINSCPQEAPIMSHLQIIRRNARRLLKLINALLQFSNIESDKLEACYRETNIAEFTRELVTDFKNMAENLGLDYIINIPCPDEFNKAVGDKIYLDHDMYETIVFNLCSNALKHTWNGRITIRLYSDYKDKKKMIVLEVSDTGVGIPESALPNIFQRFYRRESQSSRSHEGTGIGLALVKDLITCHGGDITVNSVVNKGSTFKCWFPIGCEHLPTNNIHENNVKNPINYDRELYTNRQLYLEESSQWIKNITYQSIDKMLPDDNIFNFSINDFINEKKYQVLLVDDNNDMRDYLADILREFDVHCACDGQDAIRLLKKLDRLPDLILSDIMMPNMNGYELLNVLRSNVKTQLIPVILLSAKAGEDSMIEGLNRGADDYLIKPFSSGELIARIRTNIELSLLRRKISFQQSKQEETKLLLFSISDKILSGLDTNETLLDIIKEIHRKLPSERIFIASNDQSEFKNKIVALYESQSITPMTNIFAEINDKSKSQKLTNSQELLNNKSGIDICSDVYCANVCKNVSVLSVDIRLNNICWGWIKLHRPPNSIWLNSEIDLLQQISNQISLVITYANILKEIAENEIKMKAAEIASKIKSQILANTSHELRTPLGALIGMFPFFENVTLTTYQRDLINIMARTSDIVLSIVNDILDAASLETRKVTPINRTFDILELFDDTIEKFGKKAGAKMIELIGDCDVDVLPRYVKGDPDRVEFTDKGKIVLTISMRLQEVVDDDKDRPTYGQIAKKGSLLIELYVTGIGIDSEYIKCACKSFSQGDISIIETQDDTRFGLSICKNLVEINGGEIKVENELKEGSKFWFTWNVELLSITSSLLNTQFDQMSYVLPQTMKQKRTLIIHPIEDARNAMLKCFKRLKEVDAFDTLDKGIRAAKKYKELNNQSAYDIIFIKLYENDEEEIMEAISEIRGPEMNNLIIIFIVFQNNKENELAEKLIRKIGGVTTILYTPITWKKLINLFIYMEKNFTAIDNMSLYINENILKF</sequence>
<dbReference type="STRING" id="44941.A0A397VN31"/>
<dbReference type="Gene3D" id="3.30.450.20">
    <property type="entry name" value="PAS domain"/>
    <property type="match status" value="1"/>
</dbReference>
<dbReference type="Pfam" id="PF00512">
    <property type="entry name" value="HisKA"/>
    <property type="match status" value="2"/>
</dbReference>
<evidence type="ECO:0000313" key="10">
    <source>
        <dbReference type="Proteomes" id="UP000266673"/>
    </source>
</evidence>
<accession>A0A397VN31</accession>
<dbReference type="EC" id="2.7.13.3" evidence="2"/>
<dbReference type="Pfam" id="PF02518">
    <property type="entry name" value="HATPase_c"/>
    <property type="match status" value="2"/>
</dbReference>
<dbReference type="InterPro" id="IPR003661">
    <property type="entry name" value="HisK_dim/P_dom"/>
</dbReference>
<evidence type="ECO:0000256" key="6">
    <source>
        <dbReference type="PROSITE-ProRule" id="PRU00169"/>
    </source>
</evidence>
<evidence type="ECO:0000313" key="9">
    <source>
        <dbReference type="EMBL" id="RIB20586.1"/>
    </source>
</evidence>
<evidence type="ECO:0000256" key="3">
    <source>
        <dbReference type="ARBA" id="ARBA00022553"/>
    </source>
</evidence>
<dbReference type="SUPFAM" id="SSF55874">
    <property type="entry name" value="ATPase domain of HSP90 chaperone/DNA topoisomerase II/histidine kinase"/>
    <property type="match status" value="2"/>
</dbReference>
<dbReference type="PANTHER" id="PTHR43547:SF2">
    <property type="entry name" value="HYBRID SIGNAL TRANSDUCTION HISTIDINE KINASE C"/>
    <property type="match status" value="1"/>
</dbReference>
<dbReference type="OrthoDB" id="5378913at2759"/>
<dbReference type="CDD" id="cd17574">
    <property type="entry name" value="REC_OmpR"/>
    <property type="match status" value="1"/>
</dbReference>
<evidence type="ECO:0000256" key="2">
    <source>
        <dbReference type="ARBA" id="ARBA00012438"/>
    </source>
</evidence>
<comment type="caution">
    <text evidence="9">The sequence shown here is derived from an EMBL/GenBank/DDBJ whole genome shotgun (WGS) entry which is preliminary data.</text>
</comment>
<dbReference type="InterPro" id="IPR005467">
    <property type="entry name" value="His_kinase_dom"/>
</dbReference>
<dbReference type="GO" id="GO:0000155">
    <property type="term" value="F:phosphorelay sensor kinase activity"/>
    <property type="evidence" value="ECO:0007669"/>
    <property type="project" value="InterPro"/>
</dbReference>
<dbReference type="InterPro" id="IPR001789">
    <property type="entry name" value="Sig_transdc_resp-reg_receiver"/>
</dbReference>
<dbReference type="InterPro" id="IPR003594">
    <property type="entry name" value="HATPase_dom"/>
</dbReference>
<dbReference type="InterPro" id="IPR036097">
    <property type="entry name" value="HisK_dim/P_sf"/>
</dbReference>
<keyword evidence="3 6" id="KW-0597">Phosphoprotein</keyword>
<organism evidence="9 10">
    <name type="scientific">Gigaspora rosea</name>
    <dbReference type="NCBI Taxonomy" id="44941"/>
    <lineage>
        <taxon>Eukaryota</taxon>
        <taxon>Fungi</taxon>
        <taxon>Fungi incertae sedis</taxon>
        <taxon>Mucoromycota</taxon>
        <taxon>Glomeromycotina</taxon>
        <taxon>Glomeromycetes</taxon>
        <taxon>Diversisporales</taxon>
        <taxon>Gigasporaceae</taxon>
        <taxon>Gigaspora</taxon>
    </lineage>
</organism>
<evidence type="ECO:0000256" key="5">
    <source>
        <dbReference type="ARBA" id="ARBA00022777"/>
    </source>
</evidence>
<evidence type="ECO:0000259" key="7">
    <source>
        <dbReference type="PROSITE" id="PS50109"/>
    </source>
</evidence>
<feature type="modified residue" description="4-aspartylphosphate" evidence="6">
    <location>
        <position position="722"/>
    </location>
</feature>